<dbReference type="InterPro" id="IPR014756">
    <property type="entry name" value="Ig_E-set"/>
</dbReference>
<evidence type="ECO:0000313" key="5">
    <source>
        <dbReference type="EMBL" id="OQP40902.1"/>
    </source>
</evidence>
<keyword evidence="1" id="KW-0732">Signal</keyword>
<dbReference type="Gene3D" id="2.130.10.130">
    <property type="entry name" value="Integrin alpha, N-terminal"/>
    <property type="match status" value="4"/>
</dbReference>
<dbReference type="STRING" id="354355.SAMN05660816_04059"/>
<dbReference type="Pfam" id="PF18962">
    <property type="entry name" value="Por_Secre_tail"/>
    <property type="match status" value="1"/>
</dbReference>
<keyword evidence="2" id="KW-0677">Repeat</keyword>
<dbReference type="Proteomes" id="UP000192610">
    <property type="component" value="Unassembled WGS sequence"/>
</dbReference>
<dbReference type="SUPFAM" id="SSF81296">
    <property type="entry name" value="E set domains"/>
    <property type="match status" value="3"/>
</dbReference>
<protein>
    <recommendedName>
        <fullName evidence="4">IPT/TIG domain-containing protein</fullName>
    </recommendedName>
</protein>
<organism evidence="5 6">
    <name type="scientific">Niastella yeongjuensis</name>
    <dbReference type="NCBI Taxonomy" id="354355"/>
    <lineage>
        <taxon>Bacteria</taxon>
        <taxon>Pseudomonadati</taxon>
        <taxon>Bacteroidota</taxon>
        <taxon>Chitinophagia</taxon>
        <taxon>Chitinophagales</taxon>
        <taxon>Chitinophagaceae</taxon>
        <taxon>Niastella</taxon>
    </lineage>
</organism>
<evidence type="ECO:0000313" key="6">
    <source>
        <dbReference type="Proteomes" id="UP000192610"/>
    </source>
</evidence>
<dbReference type="EMBL" id="LVXG01000067">
    <property type="protein sequence ID" value="OQP40902.1"/>
    <property type="molecule type" value="Genomic_DNA"/>
</dbReference>
<keyword evidence="3" id="KW-0325">Glycoprotein</keyword>
<dbReference type="SMART" id="SM00191">
    <property type="entry name" value="Int_alpha"/>
    <property type="match status" value="4"/>
</dbReference>
<dbReference type="SUPFAM" id="SSF69318">
    <property type="entry name" value="Integrin alpha N-terminal domain"/>
    <property type="match status" value="3"/>
</dbReference>
<evidence type="ECO:0000256" key="1">
    <source>
        <dbReference type="ARBA" id="ARBA00022729"/>
    </source>
</evidence>
<dbReference type="Gene3D" id="2.60.40.10">
    <property type="entry name" value="Immunoglobulins"/>
    <property type="match status" value="3"/>
</dbReference>
<dbReference type="InterPro" id="IPR026444">
    <property type="entry name" value="Secre_tail"/>
</dbReference>
<evidence type="ECO:0000259" key="4">
    <source>
        <dbReference type="SMART" id="SM00429"/>
    </source>
</evidence>
<dbReference type="SMART" id="SM00429">
    <property type="entry name" value="IPT"/>
    <property type="match status" value="2"/>
</dbReference>
<proteinExistence type="predicted"/>
<dbReference type="Pfam" id="PF13517">
    <property type="entry name" value="FG-GAP_3"/>
    <property type="match status" value="6"/>
</dbReference>
<dbReference type="InterPro" id="IPR002909">
    <property type="entry name" value="IPT_dom"/>
</dbReference>
<accession>A0A1V9E477</accession>
<evidence type="ECO:0000256" key="3">
    <source>
        <dbReference type="ARBA" id="ARBA00023180"/>
    </source>
</evidence>
<dbReference type="CDD" id="cd00102">
    <property type="entry name" value="IPT"/>
    <property type="match status" value="2"/>
</dbReference>
<dbReference type="InterPro" id="IPR013783">
    <property type="entry name" value="Ig-like_fold"/>
</dbReference>
<sequence>MIFIQQLQAQSAITPWSFDASYMPSAGVLPNDVASTDVDGDGKVDMIVLSAGYPYTVSVYRNISSGPAITFAPKVDFFASDPTSMATGDFDGDGKTDIAVTNYTSLTVSIFRNLSTPGNINFSKTDLSTFLSNLVVIGDLNNDGKPDLVTANWAANSISIFKNTGSPGTISFAAKIDYPAGGFPASLSIGDLDGDHWNDLVIGAGSVSIYKNNGVAGSPSFSLTGVGSSIASGGIKLADLDGDSKPDLMAGSIAVYRNTGSPGTIAFAAGTTFPATSYGNNLCIGDIDHDGKVDLVFSDGSSIGIYRNSGVSGSINFDAEVNVSTKTSAGRITIADFNNDQKPDLASVDQGDNSATIYRNRFDEPTILSFTPTESPAGGNITITGLNFTGATAVSFGNVAAQSFNVVSPTTIQAVVGTGASGEVSVTGATGTGIATGFKFWDAPQITSFTPAGVYAGEEVTITGRYFTGATAVLFGGTPPLSYSVVSDNVITATVGFNTSGTISITTPGGTVNQPGYTYLTSPANAPVITSFTPVTGPIGTTVTITGNYFGATPATNIVYFGATKATVLTASATSLTVQVPVGASYQPITVATGRLTAQTQIPFVVTYPSAGPAFTVGSFSTPGVVDAGGVSWELLSPDFNGDGKPDLVHANPYPNNITVEKNTSTGNTISFNDVKGLPGLIGVSYLETADMNGDGKTDIIAAHAVNQNDAAAISIKRNISTVSDIAFAPEVNVLTDGSSTLAVTDLDLDGRPDVIVTSIAKNHLYVFKNTSIGSLISLAAAADYATGDDPMHLSTGDIDGDGRPEILVTNRNANTVSIYPNISTPGTINFAAPIDMSVDQIPSGTAVADYDGDGKLDIAVMTQIAPAAVSIYRNTSTAGAISLAPKFKIELPSSATKLKSGDLDGDGKPDMVLNTNGILVYIKNRSTPGNLAFAPVVSYQHNQFPIDIAIADFDGDSKSDIITSFNGMVALRNQVGSARVLSNVLNGVTALTTNRSVVDASVQTYNGSPYVQRHYDVVPTNNAATLEATVTLYFTQQEFDNYNAAPGHGPDLPKQPTDVTNKANLRIYQFHGESVTGIPGSYSGLGVEINPDDANIVWNNGADCWEVTFDVKGFSGFFAASVGFVKGLIPPAITSNGPVTFCQGGNVLLTSSSTVNNQWYKNGVAINGATGVTYNANAGGDYTATNVVSGFLTPPSNRISVTVNPIPEKPFISMTGSSLISSVIINSVSQWYLEGVLIPGATNNGYTPTKSGYYSVEATVNGCTGPRSDKLFFVVTGVVNIDNTQFIRLSPNPVESQLQLTFNLNITQTVNVQLIDLKGRVIGAYNQLSNTTQVNLSGIAAGVYLAKIFNPISRKSYVIKVLKQ</sequence>
<dbReference type="PANTHER" id="PTHR46580:SF4">
    <property type="entry name" value="ATP_GTP-BINDING PROTEIN"/>
    <property type="match status" value="1"/>
</dbReference>
<dbReference type="PANTHER" id="PTHR46580">
    <property type="entry name" value="SENSOR KINASE-RELATED"/>
    <property type="match status" value="1"/>
</dbReference>
<keyword evidence="6" id="KW-1185">Reference proteome</keyword>
<name>A0A1V9E477_9BACT</name>
<feature type="domain" description="IPT/TIG" evidence="4">
    <location>
        <begin position="364"/>
        <end position="441"/>
    </location>
</feature>
<dbReference type="NCBIfam" id="TIGR04183">
    <property type="entry name" value="Por_Secre_tail"/>
    <property type="match status" value="1"/>
</dbReference>
<feature type="domain" description="IPT/TIG" evidence="4">
    <location>
        <begin position="526"/>
        <end position="607"/>
    </location>
</feature>
<dbReference type="InterPro" id="IPR013517">
    <property type="entry name" value="FG-GAP"/>
</dbReference>
<dbReference type="InterPro" id="IPR028994">
    <property type="entry name" value="Integrin_alpha_N"/>
</dbReference>
<evidence type="ECO:0000256" key="2">
    <source>
        <dbReference type="ARBA" id="ARBA00022737"/>
    </source>
</evidence>
<dbReference type="Pfam" id="PF01833">
    <property type="entry name" value="TIG"/>
    <property type="match status" value="3"/>
</dbReference>
<comment type="caution">
    <text evidence="5">The sequence shown here is derived from an EMBL/GenBank/DDBJ whole genome shotgun (WGS) entry which is preliminary data.</text>
</comment>
<dbReference type="InterPro" id="IPR013519">
    <property type="entry name" value="Int_alpha_beta-p"/>
</dbReference>
<gene>
    <name evidence="5" type="ORF">A4H97_14955</name>
</gene>
<reference evidence="6" key="1">
    <citation type="submission" date="2016-04" db="EMBL/GenBank/DDBJ databases">
        <authorList>
            <person name="Chen L."/>
            <person name="Zhuang W."/>
            <person name="Wang G."/>
        </authorList>
    </citation>
    <scope>NUCLEOTIDE SEQUENCE [LARGE SCALE GENOMIC DNA]</scope>
    <source>
        <strain evidence="6">17621</strain>
    </source>
</reference>